<evidence type="ECO:0000313" key="10">
    <source>
        <dbReference type="EMBL" id="NII08595.1"/>
    </source>
</evidence>
<dbReference type="Pfam" id="PF13532">
    <property type="entry name" value="2OG-FeII_Oxy_2"/>
    <property type="match status" value="1"/>
</dbReference>
<name>A0A7X5UDP5_9GAMM</name>
<dbReference type="RefSeq" id="WP_166951681.1">
    <property type="nucleotide sequence ID" value="NZ_JAARLZ010000013.1"/>
</dbReference>
<evidence type="ECO:0000256" key="6">
    <source>
        <dbReference type="ARBA" id="ARBA00023002"/>
    </source>
</evidence>
<dbReference type="GO" id="GO:0140097">
    <property type="term" value="F:catalytic activity, acting on DNA"/>
    <property type="evidence" value="ECO:0007669"/>
    <property type="project" value="UniProtKB-ARBA"/>
</dbReference>
<dbReference type="GO" id="GO:0032451">
    <property type="term" value="F:demethylase activity"/>
    <property type="evidence" value="ECO:0007669"/>
    <property type="project" value="UniProtKB-ARBA"/>
</dbReference>
<dbReference type="Gene3D" id="2.60.120.590">
    <property type="entry name" value="Alpha-ketoglutarate-dependent dioxygenase AlkB-like"/>
    <property type="match status" value="1"/>
</dbReference>
<reference evidence="10 11" key="1">
    <citation type="submission" date="2020-03" db="EMBL/GenBank/DDBJ databases">
        <authorList>
            <person name="Lai Q."/>
        </authorList>
    </citation>
    <scope>NUCLEOTIDE SEQUENCE [LARGE SCALE GENOMIC DNA]</scope>
    <source>
        <strain evidence="10 11">CCUG 25036</strain>
    </source>
</reference>
<accession>A0A7X5UDP5</accession>
<comment type="cofactor">
    <cofactor evidence="1">
        <name>Fe(2+)</name>
        <dbReference type="ChEBI" id="CHEBI:29033"/>
    </cofactor>
</comment>
<keyword evidence="8" id="KW-0234">DNA repair</keyword>
<keyword evidence="4" id="KW-0460">Magnesium</keyword>
<dbReference type="GO" id="GO:0046872">
    <property type="term" value="F:metal ion binding"/>
    <property type="evidence" value="ECO:0007669"/>
    <property type="project" value="UniProtKB-KW"/>
</dbReference>
<dbReference type="GO" id="GO:0016705">
    <property type="term" value="F:oxidoreductase activity, acting on paired donors, with incorporation or reduction of molecular oxygen"/>
    <property type="evidence" value="ECO:0007669"/>
    <property type="project" value="UniProtKB-ARBA"/>
</dbReference>
<dbReference type="InterPro" id="IPR027450">
    <property type="entry name" value="AlkB-like"/>
</dbReference>
<sequence length="222" mass="24767">MRIFARRRAGLSGGACLTTWQAIGLPGADVTFAPDWLERVEADALFAVLHDEIPWEVHRLRMFGRWVDAPRLNAWLGDPGASYRYAGNTFEPSPWTPTLLALRERAEAACGVRFNSVLANLYRHGGEYMGWHADDEKELGPEPVIASVSLGAQRTFRFRARAGGDPVAVELTHGSLLRMGAGTQRLYKHDMPVRKRIATPRLNLTFRWIEPAPATETPLPPL</sequence>
<dbReference type="InterPro" id="IPR037151">
    <property type="entry name" value="AlkB-like_sf"/>
</dbReference>
<dbReference type="InterPro" id="IPR032854">
    <property type="entry name" value="ALKBH3"/>
</dbReference>
<keyword evidence="3" id="KW-0227">DNA damage</keyword>
<evidence type="ECO:0000256" key="2">
    <source>
        <dbReference type="ARBA" id="ARBA00022723"/>
    </source>
</evidence>
<keyword evidence="7" id="KW-0408">Iron</keyword>
<dbReference type="GO" id="GO:0006307">
    <property type="term" value="P:DNA alkylation repair"/>
    <property type="evidence" value="ECO:0007669"/>
    <property type="project" value="InterPro"/>
</dbReference>
<proteinExistence type="predicted"/>
<comment type="caution">
    <text evidence="10">The sequence shown here is derived from an EMBL/GenBank/DDBJ whole genome shotgun (WGS) entry which is preliminary data.</text>
</comment>
<evidence type="ECO:0000256" key="4">
    <source>
        <dbReference type="ARBA" id="ARBA00022842"/>
    </source>
</evidence>
<organism evidence="10 11">
    <name type="scientific">Luteibacter anthropi</name>
    <dbReference type="NCBI Taxonomy" id="564369"/>
    <lineage>
        <taxon>Bacteria</taxon>
        <taxon>Pseudomonadati</taxon>
        <taxon>Pseudomonadota</taxon>
        <taxon>Gammaproteobacteria</taxon>
        <taxon>Lysobacterales</taxon>
        <taxon>Rhodanobacteraceae</taxon>
        <taxon>Luteibacter</taxon>
    </lineage>
</organism>
<evidence type="ECO:0000256" key="5">
    <source>
        <dbReference type="ARBA" id="ARBA00022964"/>
    </source>
</evidence>
<dbReference type="AlphaFoldDB" id="A0A7X5UDP5"/>
<evidence type="ECO:0000259" key="9">
    <source>
        <dbReference type="PROSITE" id="PS51471"/>
    </source>
</evidence>
<keyword evidence="6" id="KW-0560">Oxidoreductase</keyword>
<gene>
    <name evidence="10" type="ORF">HBF25_19600</name>
</gene>
<dbReference type="GO" id="GO:0016787">
    <property type="term" value="F:hydrolase activity"/>
    <property type="evidence" value="ECO:0007669"/>
    <property type="project" value="UniProtKB-ARBA"/>
</dbReference>
<dbReference type="Proteomes" id="UP000490980">
    <property type="component" value="Unassembled WGS sequence"/>
</dbReference>
<evidence type="ECO:0000256" key="8">
    <source>
        <dbReference type="ARBA" id="ARBA00023204"/>
    </source>
</evidence>
<protein>
    <submittedName>
        <fullName evidence="10">Alpha-ketoglutarate-dependent dioxygenase AlkB</fullName>
    </submittedName>
</protein>
<dbReference type="SUPFAM" id="SSF51197">
    <property type="entry name" value="Clavaminate synthase-like"/>
    <property type="match status" value="1"/>
</dbReference>
<evidence type="ECO:0000256" key="3">
    <source>
        <dbReference type="ARBA" id="ARBA00022763"/>
    </source>
</evidence>
<dbReference type="PANTHER" id="PTHR31212">
    <property type="entry name" value="ALPHA-KETOGLUTARATE-DEPENDENT DIOXYGENASE ALKB HOMOLOG 3"/>
    <property type="match status" value="1"/>
</dbReference>
<keyword evidence="5 10" id="KW-0223">Dioxygenase</keyword>
<dbReference type="PROSITE" id="PS51471">
    <property type="entry name" value="FE2OG_OXY"/>
    <property type="match status" value="1"/>
</dbReference>
<evidence type="ECO:0000256" key="1">
    <source>
        <dbReference type="ARBA" id="ARBA00001954"/>
    </source>
</evidence>
<dbReference type="EMBL" id="JAARLZ010000013">
    <property type="protein sequence ID" value="NII08595.1"/>
    <property type="molecule type" value="Genomic_DNA"/>
</dbReference>
<dbReference type="PANTHER" id="PTHR31212:SF4">
    <property type="entry name" value="ALPHA-KETOGLUTARATE-DEPENDENT DIOXYGENASE ALKB HOMOLOG 3"/>
    <property type="match status" value="1"/>
</dbReference>
<dbReference type="GO" id="GO:0051213">
    <property type="term" value="F:dioxygenase activity"/>
    <property type="evidence" value="ECO:0007669"/>
    <property type="project" value="UniProtKB-KW"/>
</dbReference>
<feature type="domain" description="Fe2OG dioxygenase" evidence="9">
    <location>
        <begin position="113"/>
        <end position="210"/>
    </location>
</feature>
<keyword evidence="2" id="KW-0479">Metal-binding</keyword>
<dbReference type="FunFam" id="2.60.120.590:FF:000004">
    <property type="entry name" value="DNA oxidative demethylase ALKBH2"/>
    <property type="match status" value="1"/>
</dbReference>
<keyword evidence="11" id="KW-1185">Reference proteome</keyword>
<evidence type="ECO:0000256" key="7">
    <source>
        <dbReference type="ARBA" id="ARBA00023004"/>
    </source>
</evidence>
<dbReference type="InterPro" id="IPR005123">
    <property type="entry name" value="Oxoglu/Fe-dep_dioxygenase_dom"/>
</dbReference>
<evidence type="ECO:0000313" key="11">
    <source>
        <dbReference type="Proteomes" id="UP000490980"/>
    </source>
</evidence>